<keyword evidence="2" id="KW-1185">Reference proteome</keyword>
<dbReference type="Proteomes" id="UP000198510">
    <property type="component" value="Unassembled WGS sequence"/>
</dbReference>
<reference evidence="1 2" key="1">
    <citation type="submission" date="2016-10" db="EMBL/GenBank/DDBJ databases">
        <authorList>
            <person name="de Groot N.N."/>
        </authorList>
    </citation>
    <scope>NUCLEOTIDE SEQUENCE [LARGE SCALE GENOMIC DNA]</scope>
    <source>
        <strain evidence="1 2">DSM 25186</strain>
    </source>
</reference>
<protein>
    <submittedName>
        <fullName evidence="1">Uncharacterized protein</fullName>
    </submittedName>
</protein>
<dbReference type="OrthoDB" id="9815802at2"/>
<accession>A0A1G9ISY9</accession>
<evidence type="ECO:0000313" key="2">
    <source>
        <dbReference type="Proteomes" id="UP000198510"/>
    </source>
</evidence>
<dbReference type="RefSeq" id="WP_143017295.1">
    <property type="nucleotide sequence ID" value="NZ_FNFO01000005.1"/>
</dbReference>
<gene>
    <name evidence="1" type="ORF">SAMN05421823_10596</name>
</gene>
<evidence type="ECO:0000313" key="1">
    <source>
        <dbReference type="EMBL" id="SDL28195.1"/>
    </source>
</evidence>
<dbReference type="AlphaFoldDB" id="A0A1G9ISY9"/>
<dbReference type="STRING" id="1075417.SAMN05421823_10596"/>
<dbReference type="EMBL" id="FNFO01000005">
    <property type="protein sequence ID" value="SDL28195.1"/>
    <property type="molecule type" value="Genomic_DNA"/>
</dbReference>
<dbReference type="PROSITE" id="PS51257">
    <property type="entry name" value="PROKAR_LIPOPROTEIN"/>
    <property type="match status" value="1"/>
</dbReference>
<organism evidence="1 2">
    <name type="scientific">Catalinimonas alkaloidigena</name>
    <dbReference type="NCBI Taxonomy" id="1075417"/>
    <lineage>
        <taxon>Bacteria</taxon>
        <taxon>Pseudomonadati</taxon>
        <taxon>Bacteroidota</taxon>
        <taxon>Cytophagia</taxon>
        <taxon>Cytophagales</taxon>
        <taxon>Catalimonadaceae</taxon>
        <taxon>Catalinimonas</taxon>
    </lineage>
</organism>
<proteinExistence type="predicted"/>
<name>A0A1G9ISY9_9BACT</name>
<sequence length="1153" mass="132102">MKRRVLGYGFLIWVGCLLSVPAWAQFSNLRCRRVAVVPTGITLDSLSLVPGSIHLTDVRHGLDSVDYELNTHTLRFAFPEQLPDSVTICYRVFPLRFDAPRFHRDPEAYDSTDYYFDDVSFRGPSETREQLFNTPGISKNGSITRGISFGNNQNVFVNSTLNLQLEGQLTPDIKLTGVISDQNVPFQPEGNTQQLQEFDQVYLTLEHQKGRLTAGDIVLKNPPSAFLRYYKNVQGGQAQATYATGEKGQATTTVSAAAAKGKFYSTPQLAVQEGVQGPYRLVGPNGETGIIVLANSERVFLDGRLLTRGFNNDYVIDYNQAEITFTQRIVITQYSRVRVDFEYAERNYSRTIFNASHYQTVGKFDVFFNHYQEGDNRNNPLTVELDTAARRRLSLIGDDLNQAVIDGAQRVDFTENEVLYVQRDTLYNGTVYPTYVFATNPQDTVYRVVFSDVGYGQGDYVQRKGVYNGRVFDWVGPGQGRYRPVRLIPTPNRRRLTTLGANFRLREGEKFYTEVAFSGYDKNRFSKLDADDDQGRALKLGYLNEGRALGFWEKTRWMAGVDYEYLSSYFNPIDRFRDVEFDRDWSANQGDTLRADDHLLNVHTGLMRDLNNRLLYRFSLRDKGENVSGTQQTLEAAKEIWRFQLRTQAFLLRNQRQDYDSEWERLSLDLAYQGRWLVPGYTYNLDHNRIYAPGTDSIVRTAMNYEEHRFYLHTPDTARTRLTADYSLRYDRLPQRGELVRNTEAQTGNLGVSTPLGKHQTLGFTGTYRKLDYVNASETGDSLARGEETVQGRLDWSADLLERHIRSELTFATATGRELRREFQYIPALEPGQGTHDWIDYNGNGIQELNEFVEAVNPDRRLYIKILVPTNEYVKAFTNNLVYRLNLDAPRGWRQKKGLRNLLSRFTNVSSWTVDRKITQGSVFQRFVPLLAVDDEDLLSTQQALRSTLFFNRTNPQFGWDMGTLQLRQKQLLTAGFDARQTDELRLNMRLNLKRKFNVQLAAFQQQRTSRSDFLDNRNYTILIRELNPELSWQPGASFRLTGLLSRSGKQNLDGAERATVSKAGTELRWQKVSVRSVNASLQYVRIAFTGNANSPLAYEMLEALQPGNNFTWAVNWQQKLANGLQLTFQYEGRKAQSTAPVHIGRMQVAALF</sequence>